<evidence type="ECO:0000256" key="6">
    <source>
        <dbReference type="ARBA" id="ARBA00038076"/>
    </source>
</evidence>
<evidence type="ECO:0000313" key="10">
    <source>
        <dbReference type="Proteomes" id="UP000621631"/>
    </source>
</evidence>
<feature type="transmembrane region" description="Helical" evidence="7">
    <location>
        <begin position="734"/>
        <end position="755"/>
    </location>
</feature>
<evidence type="ECO:0000256" key="3">
    <source>
        <dbReference type="ARBA" id="ARBA00022692"/>
    </source>
</evidence>
<reference evidence="9 10" key="1">
    <citation type="submission" date="2020-09" db="EMBL/GenBank/DDBJ databases">
        <title>Draft Genome Sequences of Oil-Oxidizing Bacteria Halomonas titanicae, Marinobacter lutaoensis, and Virgibacillus halodenitrificans Isolated from Highly Saline Environments.</title>
        <authorList>
            <person name="Grouzdev D.S."/>
            <person name="Sokolova D.S."/>
            <person name="Semenova E.M."/>
            <person name="Borzenkov I.A."/>
            <person name="Bidzhieva S.K."/>
            <person name="Poltaraus A.B."/>
            <person name="Nazina T.N."/>
        </authorList>
    </citation>
    <scope>NUCLEOTIDE SEQUENCE [LARGE SCALE GENOMIC DNA]</scope>
    <source>
        <strain evidence="9 10">VKM B-3472D</strain>
    </source>
</reference>
<dbReference type="InterPro" id="IPR050250">
    <property type="entry name" value="Macrolide_Exporter_MacB"/>
</dbReference>
<evidence type="ECO:0000313" key="9">
    <source>
        <dbReference type="EMBL" id="MBD1224329.1"/>
    </source>
</evidence>
<feature type="domain" description="ABC3 transporter permease C-terminal" evidence="8">
    <location>
        <begin position="740"/>
        <end position="812"/>
    </location>
</feature>
<feature type="transmembrane region" description="Helical" evidence="7">
    <location>
        <begin position="626"/>
        <end position="648"/>
    </location>
</feature>
<sequence>MIKWIVNYWLRNKGKFVLLMIGALLISSGLSFLIGLSETSKGTTINTLEEKWKASYDIVVRPPDSVGNTEVNNLFDPNYLSGLSGGISTDQLDKIKKINGVSIAAPISILGYTETDALMGSMKFKDKGIYRLKNDFVENDGIQDYKRSFNNYFAVGVETNADSFQSANKYGLFTESQNETNLYGNFTMLLAAVDPEAEAKLVGLDKATNQNKDSRYFYKTETVQTTLHEGLGAKVTSLPILLSGFSSNNYTYNYELEKLEVPTDTPEQINSLLTKLEKNGGKEFLDTMPANSVKALSFGSEEAHKVLVDQLTTENTETYLLLNEKASPLQYNSISSPFPERWGTAYEIELPGVDKDYPYSSYRKVSVYNKDMAKLPRLDPQYIGVYSPSKLSISTDPTTEVPMETYRAPTARYVLDKNEKPVNPISKVTATSNPFGYLMQSPTMLTTIDAAKEFLGDEPISAVRIKVDGVNEISDTSQSKLEAIAAAIEKETGLITEITLGSSPQPLLIHVPSVENIPELGWIEQPWIKLGASINILKQANLGYTGIISCLIVVSIIYVFTTNLISYLSRRQEFAVLKAIGWKNSKLRSVLMLESLLIGGFVAIVTLIILLVLRSLHPEALSLLKVGLIMFFIFFIYFLGALYPTYLINNISPMQVMKQGEISATAARLGKTKGILGLVRNNIVGRWLRNSISILAIALPSALLILFVNISFQLNGVLYATWLGEYVSMEVGTPHYLSTGISLLIAVLTTAELIWQNVLERSREIALLKALGWKDSRIHSMVLIEGAFIGFISGILGSIFSIIVLYVMYGYMPLNQWWLFAPKHIDTCYSRYYKCCFSSQENSQNTAK</sequence>
<organism evidence="9 10">
    <name type="scientific">Virgibacillus halodenitrificans</name>
    <name type="common">Bacillus halodenitrificans</name>
    <dbReference type="NCBI Taxonomy" id="1482"/>
    <lineage>
        <taxon>Bacteria</taxon>
        <taxon>Bacillati</taxon>
        <taxon>Bacillota</taxon>
        <taxon>Bacilli</taxon>
        <taxon>Bacillales</taxon>
        <taxon>Bacillaceae</taxon>
        <taxon>Virgibacillus</taxon>
    </lineage>
</organism>
<comment type="subcellular location">
    <subcellularLocation>
        <location evidence="1">Cell membrane</location>
        <topology evidence="1">Multi-pass membrane protein</topology>
    </subcellularLocation>
</comment>
<gene>
    <name evidence="9" type="ORF">IC602_17090</name>
</gene>
<dbReference type="PANTHER" id="PTHR30572">
    <property type="entry name" value="MEMBRANE COMPONENT OF TRANSPORTER-RELATED"/>
    <property type="match status" value="1"/>
</dbReference>
<proteinExistence type="inferred from homology"/>
<dbReference type="PANTHER" id="PTHR30572:SF4">
    <property type="entry name" value="ABC TRANSPORTER PERMEASE YTRF"/>
    <property type="match status" value="1"/>
</dbReference>
<keyword evidence="3 7" id="KW-0812">Transmembrane</keyword>
<comment type="similarity">
    <text evidence="6">Belongs to the ABC-4 integral membrane protein family.</text>
</comment>
<feature type="transmembrane region" description="Helical" evidence="7">
    <location>
        <begin position="542"/>
        <end position="569"/>
    </location>
</feature>
<keyword evidence="2" id="KW-1003">Cell membrane</keyword>
<feature type="transmembrane region" description="Helical" evidence="7">
    <location>
        <begin position="782"/>
        <end position="809"/>
    </location>
</feature>
<evidence type="ECO:0000256" key="4">
    <source>
        <dbReference type="ARBA" id="ARBA00022989"/>
    </source>
</evidence>
<dbReference type="Proteomes" id="UP000621631">
    <property type="component" value="Unassembled WGS sequence"/>
</dbReference>
<feature type="transmembrane region" description="Helical" evidence="7">
    <location>
        <begin position="692"/>
        <end position="714"/>
    </location>
</feature>
<evidence type="ECO:0000256" key="2">
    <source>
        <dbReference type="ARBA" id="ARBA00022475"/>
    </source>
</evidence>
<protein>
    <submittedName>
        <fullName evidence="9">ABC transporter permease</fullName>
    </submittedName>
</protein>
<keyword evidence="10" id="KW-1185">Reference proteome</keyword>
<evidence type="ECO:0000256" key="7">
    <source>
        <dbReference type="SAM" id="Phobius"/>
    </source>
</evidence>
<dbReference type="RefSeq" id="WP_189779117.1">
    <property type="nucleotide sequence ID" value="NZ_JACWEZ010000016.1"/>
</dbReference>
<evidence type="ECO:0000259" key="8">
    <source>
        <dbReference type="Pfam" id="PF02687"/>
    </source>
</evidence>
<keyword evidence="5 7" id="KW-0472">Membrane</keyword>
<feature type="transmembrane region" description="Helical" evidence="7">
    <location>
        <begin position="590"/>
        <end position="614"/>
    </location>
</feature>
<evidence type="ECO:0000256" key="5">
    <source>
        <dbReference type="ARBA" id="ARBA00023136"/>
    </source>
</evidence>
<feature type="domain" description="ABC3 transporter permease C-terminal" evidence="8">
    <location>
        <begin position="547"/>
        <end position="653"/>
    </location>
</feature>
<dbReference type="Pfam" id="PF02687">
    <property type="entry name" value="FtsX"/>
    <property type="match status" value="2"/>
</dbReference>
<keyword evidence="4 7" id="KW-1133">Transmembrane helix</keyword>
<comment type="caution">
    <text evidence="9">The sequence shown here is derived from an EMBL/GenBank/DDBJ whole genome shotgun (WGS) entry which is preliminary data.</text>
</comment>
<dbReference type="InterPro" id="IPR003838">
    <property type="entry name" value="ABC3_permease_C"/>
</dbReference>
<accession>A0ABR7VV49</accession>
<name>A0ABR7VV49_VIRHA</name>
<dbReference type="EMBL" id="JACWEZ010000016">
    <property type="protein sequence ID" value="MBD1224329.1"/>
    <property type="molecule type" value="Genomic_DNA"/>
</dbReference>
<evidence type="ECO:0000256" key="1">
    <source>
        <dbReference type="ARBA" id="ARBA00004651"/>
    </source>
</evidence>